<dbReference type="Proteomes" id="UP000243342">
    <property type="component" value="Unassembled WGS sequence"/>
</dbReference>
<feature type="transmembrane region" description="Helical" evidence="6">
    <location>
        <begin position="110"/>
        <end position="138"/>
    </location>
</feature>
<keyword evidence="4 6" id="KW-0472">Membrane</keyword>
<evidence type="ECO:0000313" key="9">
    <source>
        <dbReference type="Proteomes" id="UP000243342"/>
    </source>
</evidence>
<evidence type="ECO:0000256" key="3">
    <source>
        <dbReference type="ARBA" id="ARBA00022989"/>
    </source>
</evidence>
<dbReference type="GO" id="GO:0046677">
    <property type="term" value="P:response to antibiotic"/>
    <property type="evidence" value="ECO:0007669"/>
    <property type="project" value="UniProtKB-KW"/>
</dbReference>
<dbReference type="GO" id="GO:0043190">
    <property type="term" value="C:ATP-binding cassette (ABC) transporter complex"/>
    <property type="evidence" value="ECO:0007669"/>
    <property type="project" value="InterPro"/>
</dbReference>
<dbReference type="RefSeq" id="WP_071655888.1">
    <property type="nucleotide sequence ID" value="NZ_MLCF01000029.1"/>
</dbReference>
<feature type="domain" description="ABC transmembrane type-2" evidence="7">
    <location>
        <begin position="30"/>
        <end position="254"/>
    </location>
</feature>
<feature type="transmembrane region" description="Helical" evidence="6">
    <location>
        <begin position="180"/>
        <end position="202"/>
    </location>
</feature>
<evidence type="ECO:0000256" key="2">
    <source>
        <dbReference type="ARBA" id="ARBA00022692"/>
    </source>
</evidence>
<dbReference type="PIRSF" id="PIRSF006648">
    <property type="entry name" value="DrrB"/>
    <property type="match status" value="1"/>
</dbReference>
<feature type="transmembrane region" description="Helical" evidence="6">
    <location>
        <begin position="70"/>
        <end position="89"/>
    </location>
</feature>
<evidence type="ECO:0000256" key="6">
    <source>
        <dbReference type="RuleBase" id="RU361157"/>
    </source>
</evidence>
<dbReference type="InterPro" id="IPR047817">
    <property type="entry name" value="ABC2_TM_bact-type"/>
</dbReference>
<feature type="transmembrane region" description="Helical" evidence="6">
    <location>
        <begin position="41"/>
        <end position="58"/>
    </location>
</feature>
<protein>
    <recommendedName>
        <fullName evidence="6">Transport permease protein</fullName>
    </recommendedName>
</protein>
<name>A0A1J7BXB8_9ACTN</name>
<organism evidence="8 9">
    <name type="scientific">Mangrovactinospora gilvigrisea</name>
    <dbReference type="NCBI Taxonomy" id="1428644"/>
    <lineage>
        <taxon>Bacteria</taxon>
        <taxon>Bacillati</taxon>
        <taxon>Actinomycetota</taxon>
        <taxon>Actinomycetes</taxon>
        <taxon>Kitasatosporales</taxon>
        <taxon>Streptomycetaceae</taxon>
        <taxon>Mangrovactinospora</taxon>
    </lineage>
</organism>
<keyword evidence="3 6" id="KW-1133">Transmembrane helix</keyword>
<dbReference type="EMBL" id="MLCF01000029">
    <property type="protein sequence ID" value="OIV38129.1"/>
    <property type="molecule type" value="Genomic_DNA"/>
</dbReference>
<dbReference type="OrthoDB" id="4526018at2"/>
<comment type="similarity">
    <text evidence="6">Belongs to the ABC-2 integral membrane protein family.</text>
</comment>
<dbReference type="Pfam" id="PF01061">
    <property type="entry name" value="ABC2_membrane"/>
    <property type="match status" value="1"/>
</dbReference>
<keyword evidence="9" id="KW-1185">Reference proteome</keyword>
<comment type="caution">
    <text evidence="8">The sequence shown here is derived from an EMBL/GenBank/DDBJ whole genome shotgun (WGS) entry which is preliminary data.</text>
</comment>
<dbReference type="PROSITE" id="PS51012">
    <property type="entry name" value="ABC_TM2"/>
    <property type="match status" value="1"/>
</dbReference>
<keyword evidence="6" id="KW-0813">Transport</keyword>
<evidence type="ECO:0000256" key="5">
    <source>
        <dbReference type="ARBA" id="ARBA00023251"/>
    </source>
</evidence>
<reference evidence="8 9" key="1">
    <citation type="submission" date="2016-10" db="EMBL/GenBank/DDBJ databases">
        <title>Genome sequence of Streptomyces gilvigriseus MUSC 26.</title>
        <authorList>
            <person name="Lee L.-H."/>
            <person name="Ser H.-L."/>
        </authorList>
    </citation>
    <scope>NUCLEOTIDE SEQUENCE [LARGE SCALE GENOMIC DNA]</scope>
    <source>
        <strain evidence="8 9">MUSC 26</strain>
    </source>
</reference>
<keyword evidence="2 6" id="KW-0812">Transmembrane</keyword>
<feature type="transmembrane region" description="Helical" evidence="6">
    <location>
        <begin position="233"/>
        <end position="252"/>
    </location>
</feature>
<evidence type="ECO:0000256" key="4">
    <source>
        <dbReference type="ARBA" id="ARBA00023136"/>
    </source>
</evidence>
<dbReference type="InterPro" id="IPR000412">
    <property type="entry name" value="ABC_2_transport"/>
</dbReference>
<keyword evidence="6" id="KW-1003">Cell membrane</keyword>
<accession>A0A1J7BXB8</accession>
<comment type="subcellular location">
    <subcellularLocation>
        <location evidence="6">Cell membrane</location>
        <topology evidence="6">Multi-pass membrane protein</topology>
    </subcellularLocation>
    <subcellularLocation>
        <location evidence="1">Membrane</location>
        <topology evidence="1">Multi-pass membrane protein</topology>
    </subcellularLocation>
</comment>
<sequence length="258" mass="27171">MIPPATRHRPFDERFAPCLIRLAALLRHNLLLVRREPGPQISRLVMPLVLLAVLQPLYRTVGTTAEAATGMMVMFAMLAVSVIGSGILVERLWRTWTRLHATPARPAEILLAKALPAYALLLLQQALVVAFAVAVFGMPLRHPVLLAAAIAVWCAVLLCVGALLGSLVRSPAALSSVQDIVGLLCTAVGGALVPLTVLPHWVRAAAPASPGYWAVGMLRSALAGSPGATGRDAAVLGALGVVAAVLAGRRLTWSRTHV</sequence>
<dbReference type="STRING" id="1428644.BIV57_07365"/>
<dbReference type="InterPro" id="IPR051784">
    <property type="entry name" value="Nod_factor_ABC_transporter"/>
</dbReference>
<keyword evidence="5" id="KW-0046">Antibiotic resistance</keyword>
<dbReference type="AlphaFoldDB" id="A0A1J7BXB8"/>
<dbReference type="PANTHER" id="PTHR43229:SF2">
    <property type="entry name" value="NODULATION PROTEIN J"/>
    <property type="match status" value="1"/>
</dbReference>
<evidence type="ECO:0000259" key="7">
    <source>
        <dbReference type="PROSITE" id="PS51012"/>
    </source>
</evidence>
<evidence type="ECO:0000256" key="1">
    <source>
        <dbReference type="ARBA" id="ARBA00004141"/>
    </source>
</evidence>
<dbReference type="InterPro" id="IPR013525">
    <property type="entry name" value="ABC2_TM"/>
</dbReference>
<proteinExistence type="inferred from homology"/>
<evidence type="ECO:0000313" key="8">
    <source>
        <dbReference type="EMBL" id="OIV38129.1"/>
    </source>
</evidence>
<gene>
    <name evidence="8" type="ORF">BIV57_07365</name>
</gene>
<dbReference type="GO" id="GO:0140359">
    <property type="term" value="F:ABC-type transporter activity"/>
    <property type="evidence" value="ECO:0007669"/>
    <property type="project" value="InterPro"/>
</dbReference>
<feature type="transmembrane region" description="Helical" evidence="6">
    <location>
        <begin position="144"/>
        <end position="168"/>
    </location>
</feature>
<dbReference type="PANTHER" id="PTHR43229">
    <property type="entry name" value="NODULATION PROTEIN J"/>
    <property type="match status" value="1"/>
</dbReference>